<feature type="transmembrane region" description="Helical" evidence="1">
    <location>
        <begin position="45"/>
        <end position="65"/>
    </location>
</feature>
<dbReference type="AlphaFoldDB" id="A0A6B0SG59"/>
<protein>
    <submittedName>
        <fullName evidence="2">MFS transporter</fullName>
    </submittedName>
</protein>
<organism evidence="2 3">
    <name type="scientific">Halobacterium bonnevillei</name>
    <dbReference type="NCBI Taxonomy" id="2692200"/>
    <lineage>
        <taxon>Archaea</taxon>
        <taxon>Methanobacteriati</taxon>
        <taxon>Methanobacteriota</taxon>
        <taxon>Stenosarchaea group</taxon>
        <taxon>Halobacteria</taxon>
        <taxon>Halobacteriales</taxon>
        <taxon>Halobacteriaceae</taxon>
        <taxon>Halobacterium</taxon>
    </lineage>
</organism>
<dbReference type="Proteomes" id="UP000471521">
    <property type="component" value="Unassembled WGS sequence"/>
</dbReference>
<dbReference type="EMBL" id="WUUU01000059">
    <property type="protein sequence ID" value="MXR20725.1"/>
    <property type="molecule type" value="Genomic_DNA"/>
</dbReference>
<proteinExistence type="predicted"/>
<gene>
    <name evidence="2" type="ORF">GRX66_08940</name>
</gene>
<keyword evidence="1" id="KW-0812">Transmembrane</keyword>
<comment type="caution">
    <text evidence="2">The sequence shown here is derived from an EMBL/GenBank/DDBJ whole genome shotgun (WGS) entry which is preliminary data.</text>
</comment>
<keyword evidence="1" id="KW-0472">Membrane</keyword>
<feature type="transmembrane region" description="Helical" evidence="1">
    <location>
        <begin position="6"/>
        <end position="25"/>
    </location>
</feature>
<sequence>RGVRAVLVLPAFVAMRPMGAVVRTVRSRYLNDRIESVGRATAMSAASLVFSVVRFPLLLGAGVVADAFGPYVALSAVNAAFVGCAAVLWVVETPIRAGHDTGVVPAD</sequence>
<keyword evidence="3" id="KW-1185">Reference proteome</keyword>
<feature type="transmembrane region" description="Helical" evidence="1">
    <location>
        <begin position="71"/>
        <end position="91"/>
    </location>
</feature>
<name>A0A6B0SG59_9EURY</name>
<evidence type="ECO:0000313" key="3">
    <source>
        <dbReference type="Proteomes" id="UP000471521"/>
    </source>
</evidence>
<evidence type="ECO:0000256" key="1">
    <source>
        <dbReference type="SAM" id="Phobius"/>
    </source>
</evidence>
<accession>A0A6B0SG59</accession>
<evidence type="ECO:0000313" key="2">
    <source>
        <dbReference type="EMBL" id="MXR20725.1"/>
    </source>
</evidence>
<keyword evidence="1" id="KW-1133">Transmembrane helix</keyword>
<reference evidence="2 3" key="1">
    <citation type="submission" date="2019-12" db="EMBL/GenBank/DDBJ databases">
        <title>Isolation and characterization of three novel carbon monoxide-oxidizing members of Halobacteria from salione crusts and soils.</title>
        <authorList>
            <person name="Myers M.R."/>
            <person name="King G.M."/>
        </authorList>
    </citation>
    <scope>NUCLEOTIDE SEQUENCE [LARGE SCALE GENOMIC DNA]</scope>
    <source>
        <strain evidence="2 3">PCN9</strain>
    </source>
</reference>
<feature type="non-terminal residue" evidence="2">
    <location>
        <position position="1"/>
    </location>
</feature>